<dbReference type="EMBL" id="NRRL01000027">
    <property type="protein sequence ID" value="MBK1668637.1"/>
    <property type="molecule type" value="Genomic_DNA"/>
</dbReference>
<keyword evidence="2" id="KW-0547">Nucleotide-binding</keyword>
<dbReference type="InterPro" id="IPR003593">
    <property type="entry name" value="AAA+_ATPase"/>
</dbReference>
<comment type="caution">
    <text evidence="5">The sequence shown here is derived from an EMBL/GenBank/DDBJ whole genome shotgun (WGS) entry which is preliminary data.</text>
</comment>
<keyword evidence="3" id="KW-0067">ATP-binding</keyword>
<reference evidence="5 6" key="1">
    <citation type="journal article" date="2020" name="Microorganisms">
        <title>Osmotic Adaptation and Compatible Solute Biosynthesis of Phototrophic Bacteria as Revealed from Genome Analyses.</title>
        <authorList>
            <person name="Imhoff J.F."/>
            <person name="Rahn T."/>
            <person name="Kunzel S."/>
            <person name="Keller A."/>
            <person name="Neulinger S.C."/>
        </authorList>
    </citation>
    <scope>NUCLEOTIDE SEQUENCE [LARGE SCALE GENOMIC DNA]</scope>
    <source>
        <strain evidence="5 6">DSM 9895</strain>
    </source>
</reference>
<accession>A0ABS1DDV2</accession>
<dbReference type="InterPro" id="IPR002611">
    <property type="entry name" value="IstB_ATP-bd"/>
</dbReference>
<dbReference type="Proteomes" id="UP001296873">
    <property type="component" value="Unassembled WGS sequence"/>
</dbReference>
<dbReference type="RefSeq" id="WP_200340952.1">
    <property type="nucleotide sequence ID" value="NZ_NRRL01000027.1"/>
</dbReference>
<name>A0ABS1DDV2_9PROT</name>
<protein>
    <submittedName>
        <fullName evidence="5">AAA family ATPase</fullName>
    </submittedName>
</protein>
<evidence type="ECO:0000259" key="4">
    <source>
        <dbReference type="SMART" id="SM00382"/>
    </source>
</evidence>
<dbReference type="SUPFAM" id="SSF52540">
    <property type="entry name" value="P-loop containing nucleoside triphosphate hydrolases"/>
    <property type="match status" value="1"/>
</dbReference>
<evidence type="ECO:0000256" key="3">
    <source>
        <dbReference type="ARBA" id="ARBA00022840"/>
    </source>
</evidence>
<proteinExistence type="inferred from homology"/>
<evidence type="ECO:0000256" key="1">
    <source>
        <dbReference type="ARBA" id="ARBA00008059"/>
    </source>
</evidence>
<dbReference type="CDD" id="cd00009">
    <property type="entry name" value="AAA"/>
    <property type="match status" value="1"/>
</dbReference>
<gene>
    <name evidence="5" type="ORF">CKO28_11410</name>
</gene>
<dbReference type="PIRSF" id="PIRSF003073">
    <property type="entry name" value="DNAC_TnpB_IstB"/>
    <property type="match status" value="1"/>
</dbReference>
<dbReference type="InterPro" id="IPR028350">
    <property type="entry name" value="DNAC/IstB-like"/>
</dbReference>
<feature type="domain" description="AAA+ ATPase" evidence="4">
    <location>
        <begin position="97"/>
        <end position="230"/>
    </location>
</feature>
<dbReference type="Pfam" id="PF01695">
    <property type="entry name" value="IstB_IS21"/>
    <property type="match status" value="1"/>
</dbReference>
<dbReference type="InterPro" id="IPR047661">
    <property type="entry name" value="IstB"/>
</dbReference>
<dbReference type="PANTHER" id="PTHR30050">
    <property type="entry name" value="CHROMOSOMAL REPLICATION INITIATOR PROTEIN DNAA"/>
    <property type="match status" value="1"/>
</dbReference>
<dbReference type="InterPro" id="IPR027417">
    <property type="entry name" value="P-loop_NTPase"/>
</dbReference>
<keyword evidence="6" id="KW-1185">Reference proteome</keyword>
<comment type="similarity">
    <text evidence="1">Belongs to the IS21/IS1162 putative ATP-binding protein family.</text>
</comment>
<dbReference type="NCBIfam" id="NF038214">
    <property type="entry name" value="IS21_help_AAA"/>
    <property type="match status" value="1"/>
</dbReference>
<organism evidence="5 6">
    <name type="scientific">Rhodovibrio sodomensis</name>
    <dbReference type="NCBI Taxonomy" id="1088"/>
    <lineage>
        <taxon>Bacteria</taxon>
        <taxon>Pseudomonadati</taxon>
        <taxon>Pseudomonadota</taxon>
        <taxon>Alphaproteobacteria</taxon>
        <taxon>Rhodospirillales</taxon>
        <taxon>Rhodovibrionaceae</taxon>
        <taxon>Rhodovibrio</taxon>
    </lineage>
</organism>
<dbReference type="SMART" id="SM00382">
    <property type="entry name" value="AAA"/>
    <property type="match status" value="1"/>
</dbReference>
<evidence type="ECO:0000313" key="6">
    <source>
        <dbReference type="Proteomes" id="UP001296873"/>
    </source>
</evidence>
<dbReference type="PANTHER" id="PTHR30050:SF4">
    <property type="entry name" value="ATP-BINDING PROTEIN RV3427C IN INSERTION SEQUENCE-RELATED"/>
    <property type="match status" value="1"/>
</dbReference>
<sequence>MRHPNIDRLRQMRLYGMAKALEELDHQPDAASLSFDDRLALLIEREAEERANAALAGRLRRAKFRQQACLEDLDMNPARGLDRGVVRELATCRWIREHRPVVVVGATGTGKTWLVCALGHQAAREGYSVQYTRLTRLLDGLATARVEGKLARELRRLARLDLLIIDDWGMTELTAAQRLDLMEVIDDRHDRRATLLASQIPVDRWHAVIGDQTYADAILDRLVHNAHRLELTGESMRKRAAAKASEEAA</sequence>
<dbReference type="Gene3D" id="3.40.50.300">
    <property type="entry name" value="P-loop containing nucleotide triphosphate hydrolases"/>
    <property type="match status" value="1"/>
</dbReference>
<evidence type="ECO:0000313" key="5">
    <source>
        <dbReference type="EMBL" id="MBK1668637.1"/>
    </source>
</evidence>
<evidence type="ECO:0000256" key="2">
    <source>
        <dbReference type="ARBA" id="ARBA00022741"/>
    </source>
</evidence>